<evidence type="ECO:0000256" key="2">
    <source>
        <dbReference type="SAM" id="SignalP"/>
    </source>
</evidence>
<feature type="chain" id="PRO_5007585160" description="Secreted protein" evidence="2">
    <location>
        <begin position="35"/>
        <end position="89"/>
    </location>
</feature>
<name>A0A151MH24_ALLMI</name>
<dbReference type="EMBL" id="AKHW03006164">
    <property type="protein sequence ID" value="KYO23827.1"/>
    <property type="molecule type" value="Genomic_DNA"/>
</dbReference>
<keyword evidence="2" id="KW-0732">Signal</keyword>
<comment type="caution">
    <text evidence="3">The sequence shown here is derived from an EMBL/GenBank/DDBJ whole genome shotgun (WGS) entry which is preliminary data.</text>
</comment>
<sequence length="89" mass="10165">MVELLRKRQRRGHLQVLTILPLLTVSLLDHNSQGEVNKKKERVGRRRTASGSSDPEQDGIFIRERLPKKKWKGDAMGTRGGVKKGNRHL</sequence>
<dbReference type="Proteomes" id="UP000050525">
    <property type="component" value="Unassembled WGS sequence"/>
</dbReference>
<evidence type="ECO:0000256" key="1">
    <source>
        <dbReference type="SAM" id="MobiDB-lite"/>
    </source>
</evidence>
<organism evidence="3 4">
    <name type="scientific">Alligator mississippiensis</name>
    <name type="common">American alligator</name>
    <dbReference type="NCBI Taxonomy" id="8496"/>
    <lineage>
        <taxon>Eukaryota</taxon>
        <taxon>Metazoa</taxon>
        <taxon>Chordata</taxon>
        <taxon>Craniata</taxon>
        <taxon>Vertebrata</taxon>
        <taxon>Euteleostomi</taxon>
        <taxon>Archelosauria</taxon>
        <taxon>Archosauria</taxon>
        <taxon>Crocodylia</taxon>
        <taxon>Alligatoridae</taxon>
        <taxon>Alligatorinae</taxon>
        <taxon>Alligator</taxon>
    </lineage>
</organism>
<evidence type="ECO:0008006" key="5">
    <source>
        <dbReference type="Google" id="ProtNLM"/>
    </source>
</evidence>
<reference evidence="3 4" key="1">
    <citation type="journal article" date="2012" name="Genome Biol.">
        <title>Sequencing three crocodilian genomes to illuminate the evolution of archosaurs and amniotes.</title>
        <authorList>
            <person name="St John J.A."/>
            <person name="Braun E.L."/>
            <person name="Isberg S.R."/>
            <person name="Miles L.G."/>
            <person name="Chong A.Y."/>
            <person name="Gongora J."/>
            <person name="Dalzell P."/>
            <person name="Moran C."/>
            <person name="Bed'hom B."/>
            <person name="Abzhanov A."/>
            <person name="Burgess S.C."/>
            <person name="Cooksey A.M."/>
            <person name="Castoe T.A."/>
            <person name="Crawford N.G."/>
            <person name="Densmore L.D."/>
            <person name="Drew J.C."/>
            <person name="Edwards S.V."/>
            <person name="Faircloth B.C."/>
            <person name="Fujita M.K."/>
            <person name="Greenwold M.J."/>
            <person name="Hoffmann F.G."/>
            <person name="Howard J.M."/>
            <person name="Iguchi T."/>
            <person name="Janes D.E."/>
            <person name="Khan S.Y."/>
            <person name="Kohno S."/>
            <person name="de Koning A.J."/>
            <person name="Lance S.L."/>
            <person name="McCarthy F.M."/>
            <person name="McCormack J.E."/>
            <person name="Merchant M.E."/>
            <person name="Peterson D.G."/>
            <person name="Pollock D.D."/>
            <person name="Pourmand N."/>
            <person name="Raney B.J."/>
            <person name="Roessler K.A."/>
            <person name="Sanford J.R."/>
            <person name="Sawyer R.H."/>
            <person name="Schmidt C.J."/>
            <person name="Triplett E.W."/>
            <person name="Tuberville T.D."/>
            <person name="Venegas-Anaya M."/>
            <person name="Howard J.T."/>
            <person name="Jarvis E.D."/>
            <person name="Guillette L.J.Jr."/>
            <person name="Glenn T.C."/>
            <person name="Green R.E."/>
            <person name="Ray D.A."/>
        </authorList>
    </citation>
    <scope>NUCLEOTIDE SEQUENCE [LARGE SCALE GENOMIC DNA]</scope>
    <source>
        <strain evidence="3">KSC_2009_1</strain>
    </source>
</reference>
<protein>
    <recommendedName>
        <fullName evidence="5">Secreted protein</fullName>
    </recommendedName>
</protein>
<accession>A0A151MH24</accession>
<feature type="region of interest" description="Disordered" evidence="1">
    <location>
        <begin position="33"/>
        <end position="64"/>
    </location>
</feature>
<evidence type="ECO:0000313" key="3">
    <source>
        <dbReference type="EMBL" id="KYO23827.1"/>
    </source>
</evidence>
<feature type="compositionally biased region" description="Basic residues" evidence="1">
    <location>
        <begin position="39"/>
        <end position="48"/>
    </location>
</feature>
<keyword evidence="4" id="KW-1185">Reference proteome</keyword>
<proteinExistence type="predicted"/>
<dbReference type="AlphaFoldDB" id="A0A151MH24"/>
<evidence type="ECO:0000313" key="4">
    <source>
        <dbReference type="Proteomes" id="UP000050525"/>
    </source>
</evidence>
<feature type="signal peptide" evidence="2">
    <location>
        <begin position="1"/>
        <end position="34"/>
    </location>
</feature>
<gene>
    <name evidence="3" type="ORF">Y1Q_0015819</name>
</gene>